<proteinExistence type="predicted"/>
<feature type="binding site" evidence="1">
    <location>
        <position position="14"/>
    </location>
    <ligand>
        <name>Zn(2+)</name>
        <dbReference type="ChEBI" id="CHEBI:29105"/>
    </ligand>
</feature>
<keyword evidence="3" id="KW-1185">Reference proteome</keyword>
<dbReference type="InterPro" id="IPR052891">
    <property type="entry name" value="DNA-3mA_glycosylase"/>
</dbReference>
<dbReference type="PANTHER" id="PTHR30037:SF4">
    <property type="entry name" value="DNA-3-METHYLADENINE GLYCOSYLASE I"/>
    <property type="match status" value="1"/>
</dbReference>
<dbReference type="InterPro" id="IPR011257">
    <property type="entry name" value="DNA_glycosylase"/>
</dbReference>
<comment type="caution">
    <text evidence="2">The sequence shown here is derived from an EMBL/GenBank/DDBJ whole genome shotgun (WGS) entry which is preliminary data.</text>
</comment>
<evidence type="ECO:0000313" key="2">
    <source>
        <dbReference type="EMBL" id="TPG59259.1"/>
    </source>
</evidence>
<dbReference type="AlphaFoldDB" id="A0A502GB36"/>
<feature type="binding site" evidence="1">
    <location>
        <position position="185"/>
    </location>
    <ligand>
        <name>Zn(2+)</name>
        <dbReference type="ChEBI" id="CHEBI:29105"/>
    </ligand>
</feature>
<dbReference type="InterPro" id="IPR005019">
    <property type="entry name" value="Adenine_glyco"/>
</dbReference>
<dbReference type="GO" id="GO:0006284">
    <property type="term" value="P:base-excision repair"/>
    <property type="evidence" value="ECO:0007669"/>
    <property type="project" value="InterPro"/>
</dbReference>
<sequence>MATETFLPDNKPRCHWGFSDQMMLDYHDNEWGKPLYDSRALWEKLMLDGFQAGLSWRIILKKRAAFRLAFCSFEPQKVAQFTDEDIERLVGNADIIRSRSKINAVVKNARAYLAMQQAGEEFGEWIWAQVGGKPIQHIGPVPTKDALSERISKDLKKRGFTFVGPTIVYAWMEATGLINTHHPDCFRRAQVVGGA</sequence>
<dbReference type="GO" id="GO:0046872">
    <property type="term" value="F:metal ion binding"/>
    <property type="evidence" value="ECO:0007669"/>
    <property type="project" value="UniProtKB-KW"/>
</dbReference>
<reference evidence="2 3" key="1">
    <citation type="journal article" date="2019" name="Environ. Microbiol.">
        <title>Species interactions and distinct microbial communities in high Arctic permafrost affected cryosols are associated with the CH4 and CO2 gas fluxes.</title>
        <authorList>
            <person name="Altshuler I."/>
            <person name="Hamel J."/>
            <person name="Turney S."/>
            <person name="Magnuson E."/>
            <person name="Levesque R."/>
            <person name="Greer C."/>
            <person name="Whyte L.G."/>
        </authorList>
    </citation>
    <scope>NUCLEOTIDE SEQUENCE [LARGE SCALE GENOMIC DNA]</scope>
    <source>
        <strain evidence="2 3">E4</strain>
    </source>
</reference>
<accession>A0A502GB36</accession>
<evidence type="ECO:0000313" key="3">
    <source>
        <dbReference type="Proteomes" id="UP000317663"/>
    </source>
</evidence>
<keyword evidence="1" id="KW-0862">Zinc</keyword>
<dbReference type="EMBL" id="RCZD01000009">
    <property type="protein sequence ID" value="TPG59259.1"/>
    <property type="molecule type" value="Genomic_DNA"/>
</dbReference>
<feature type="binding site" evidence="1">
    <location>
        <position position="27"/>
    </location>
    <ligand>
        <name>Zn(2+)</name>
        <dbReference type="ChEBI" id="CHEBI:29105"/>
    </ligand>
</feature>
<name>A0A502GB36_9GAMM</name>
<evidence type="ECO:0000256" key="1">
    <source>
        <dbReference type="PIRSR" id="PIRSR605019-1"/>
    </source>
</evidence>
<dbReference type="Pfam" id="PF03352">
    <property type="entry name" value="Adenine_glyco"/>
    <property type="match status" value="1"/>
</dbReference>
<organism evidence="2 3">
    <name type="scientific">Ewingella americana</name>
    <dbReference type="NCBI Taxonomy" id="41202"/>
    <lineage>
        <taxon>Bacteria</taxon>
        <taxon>Pseudomonadati</taxon>
        <taxon>Pseudomonadota</taxon>
        <taxon>Gammaproteobacteria</taxon>
        <taxon>Enterobacterales</taxon>
        <taxon>Yersiniaceae</taxon>
        <taxon>Ewingella</taxon>
    </lineage>
</organism>
<dbReference type="OrthoDB" id="9807664at2"/>
<dbReference type="Proteomes" id="UP000317663">
    <property type="component" value="Unassembled WGS sequence"/>
</dbReference>
<dbReference type="RefSeq" id="WP_140473928.1">
    <property type="nucleotide sequence ID" value="NZ_RCZD01000009.1"/>
</dbReference>
<dbReference type="SUPFAM" id="SSF48150">
    <property type="entry name" value="DNA-glycosylase"/>
    <property type="match status" value="1"/>
</dbReference>
<dbReference type="PANTHER" id="PTHR30037">
    <property type="entry name" value="DNA-3-METHYLADENINE GLYCOSYLASE 1"/>
    <property type="match status" value="1"/>
</dbReference>
<dbReference type="Gene3D" id="1.10.340.30">
    <property type="entry name" value="Hypothetical protein, domain 2"/>
    <property type="match status" value="1"/>
</dbReference>
<gene>
    <name evidence="2" type="ORF">EAH77_16705</name>
</gene>
<keyword evidence="1" id="KW-0479">Metal-binding</keyword>
<protein>
    <submittedName>
        <fullName evidence="2">DNA-3-methyladenine glycosylase I</fullName>
    </submittedName>
</protein>
<dbReference type="GO" id="GO:0008725">
    <property type="term" value="F:DNA-3-methyladenine glycosylase activity"/>
    <property type="evidence" value="ECO:0007669"/>
    <property type="project" value="InterPro"/>
</dbReference>
<feature type="binding site" evidence="1">
    <location>
        <position position="181"/>
    </location>
    <ligand>
        <name>Zn(2+)</name>
        <dbReference type="ChEBI" id="CHEBI:29105"/>
    </ligand>
</feature>